<accession>A0A9W6PJ37</accession>
<dbReference type="RefSeq" id="WP_033251264.1">
    <property type="nucleotide sequence ID" value="NZ_BSRX01000021.1"/>
</dbReference>
<evidence type="ECO:0000313" key="2">
    <source>
        <dbReference type="Proteomes" id="UP001165143"/>
    </source>
</evidence>
<dbReference type="Proteomes" id="UP001165143">
    <property type="component" value="Unassembled WGS sequence"/>
</dbReference>
<dbReference type="EMBL" id="BSRX01000021">
    <property type="protein sequence ID" value="GLW55786.1"/>
    <property type="molecule type" value="Genomic_DNA"/>
</dbReference>
<reference evidence="1" key="1">
    <citation type="submission" date="2023-02" db="EMBL/GenBank/DDBJ databases">
        <title>Kitasatospora phosalacinea NBRC 14362.</title>
        <authorList>
            <person name="Ichikawa N."/>
            <person name="Sato H."/>
            <person name="Tonouchi N."/>
        </authorList>
    </citation>
    <scope>NUCLEOTIDE SEQUENCE</scope>
    <source>
        <strain evidence="1">NBRC 14362</strain>
    </source>
</reference>
<protein>
    <submittedName>
        <fullName evidence="1">Uncharacterized protein</fullName>
    </submittedName>
</protein>
<sequence>MRQLADRPFDALADGLAPAEGHPTGLRARGPSAFEHLAAHHAALLRHLTRTARHRHGLLLRCS</sequence>
<name>A0A9W6PJ37_9ACTN</name>
<organism evidence="1 2">
    <name type="scientific">Kitasatospora phosalacinea</name>
    <dbReference type="NCBI Taxonomy" id="2065"/>
    <lineage>
        <taxon>Bacteria</taxon>
        <taxon>Bacillati</taxon>
        <taxon>Actinomycetota</taxon>
        <taxon>Actinomycetes</taxon>
        <taxon>Kitasatosporales</taxon>
        <taxon>Streptomycetaceae</taxon>
        <taxon>Kitasatospora</taxon>
    </lineage>
</organism>
<dbReference type="AlphaFoldDB" id="A0A9W6PJ37"/>
<proteinExistence type="predicted"/>
<comment type="caution">
    <text evidence="1">The sequence shown here is derived from an EMBL/GenBank/DDBJ whole genome shotgun (WGS) entry which is preliminary data.</text>
</comment>
<evidence type="ECO:0000313" key="1">
    <source>
        <dbReference type="EMBL" id="GLW55786.1"/>
    </source>
</evidence>
<gene>
    <name evidence="1" type="ORF">Kpho01_37970</name>
</gene>